<sequence length="310" mass="34164">MLKGRRNICGRESVTVLCAKPDSGVTLKSRPPSDTADTRKIWRSPVMEEIYGLSFLVLFSLSAIGGVILRRHLHEEHLSKENMEAVRLVTGLLVSFAALILSLQLSTSRAEFDAASKDRSTYAAHLASLDQCLRDLSKRMEPTRQLLRRYTAAVIVSTWPDEPAPQVKTLLDTKDMPLMGEDTVLAGMMNRIGLAIDSFEATDGISKNIAARCQLDYRAALTGRWAVIEDTHAPSGVSFTLIISFWLALVFLSFGLQISHRLLSKIVLAIGVVCISSVMFVITDLKIPYGGFFGISSISMRDALADMNRD</sequence>
<proteinExistence type="predicted"/>
<feature type="transmembrane region" description="Helical" evidence="1">
    <location>
        <begin position="50"/>
        <end position="73"/>
    </location>
</feature>
<feature type="transmembrane region" description="Helical" evidence="1">
    <location>
        <begin position="85"/>
        <end position="105"/>
    </location>
</feature>
<keyword evidence="1" id="KW-0472">Membrane</keyword>
<dbReference type="Pfam" id="PF14023">
    <property type="entry name" value="Bestrophin-like"/>
    <property type="match status" value="1"/>
</dbReference>
<evidence type="ECO:0008006" key="4">
    <source>
        <dbReference type="Google" id="ProtNLM"/>
    </source>
</evidence>
<dbReference type="Proteomes" id="UP001555786">
    <property type="component" value="Unassembled WGS sequence"/>
</dbReference>
<organism evidence="2 3">
    <name type="scientific">Labrys neptuniae</name>
    <dbReference type="NCBI Taxonomy" id="376174"/>
    <lineage>
        <taxon>Bacteria</taxon>
        <taxon>Pseudomonadati</taxon>
        <taxon>Pseudomonadota</taxon>
        <taxon>Alphaproteobacteria</taxon>
        <taxon>Hyphomicrobiales</taxon>
        <taxon>Xanthobacteraceae</taxon>
        <taxon>Labrys</taxon>
    </lineage>
</organism>
<evidence type="ECO:0000313" key="2">
    <source>
        <dbReference type="EMBL" id="MEW9304599.1"/>
    </source>
</evidence>
<dbReference type="EMBL" id="JBFNQD010000001">
    <property type="protein sequence ID" value="MEW9304599.1"/>
    <property type="molecule type" value="Genomic_DNA"/>
</dbReference>
<gene>
    <name evidence="2" type="ORF">ABXS05_03560</name>
</gene>
<keyword evidence="3" id="KW-1185">Reference proteome</keyword>
<keyword evidence="1" id="KW-1133">Transmembrane helix</keyword>
<feature type="transmembrane region" description="Helical" evidence="1">
    <location>
        <begin position="262"/>
        <end position="282"/>
    </location>
</feature>
<evidence type="ECO:0000313" key="3">
    <source>
        <dbReference type="Proteomes" id="UP001555786"/>
    </source>
</evidence>
<comment type="caution">
    <text evidence="2">The sequence shown here is derived from an EMBL/GenBank/DDBJ whole genome shotgun (WGS) entry which is preliminary data.</text>
</comment>
<dbReference type="RefSeq" id="WP_367622951.1">
    <property type="nucleotide sequence ID" value="NZ_JBFNQD010000001.1"/>
</dbReference>
<accession>A0ABV3PG52</accession>
<name>A0ABV3PG52_9HYPH</name>
<feature type="transmembrane region" description="Helical" evidence="1">
    <location>
        <begin position="237"/>
        <end position="255"/>
    </location>
</feature>
<protein>
    <recommendedName>
        <fullName evidence="4">DUF4239 domain-containing protein</fullName>
    </recommendedName>
</protein>
<keyword evidence="1" id="KW-0812">Transmembrane</keyword>
<reference evidence="2 3" key="1">
    <citation type="submission" date="2024-07" db="EMBL/GenBank/DDBJ databases">
        <title>Description of Labrys sedimenti sp. nov., isolated from a diclofenac-degrading enrichment culture.</title>
        <authorList>
            <person name="Tancsics A."/>
            <person name="Csepanyi A."/>
        </authorList>
    </citation>
    <scope>NUCLEOTIDE SEQUENCE [LARGE SCALE GENOMIC DNA]</scope>
    <source>
        <strain evidence="2 3">LMG 23578</strain>
    </source>
</reference>
<dbReference type="InterPro" id="IPR025333">
    <property type="entry name" value="DUF4239"/>
</dbReference>
<evidence type="ECO:0000256" key="1">
    <source>
        <dbReference type="SAM" id="Phobius"/>
    </source>
</evidence>